<reference evidence="2" key="2">
    <citation type="submission" date="2021-04" db="EMBL/GenBank/DDBJ databases">
        <authorList>
            <person name="Gilroy R."/>
        </authorList>
    </citation>
    <scope>NUCLEOTIDE SEQUENCE</scope>
    <source>
        <strain evidence="2">ChiSxjej3B15-1167</strain>
    </source>
</reference>
<protein>
    <submittedName>
        <fullName evidence="2">CpXC domain-containing protein</fullName>
    </submittedName>
</protein>
<proteinExistence type="predicted"/>
<accession>A0A9D1X3C4</accession>
<dbReference type="InterPro" id="IPR025682">
    <property type="entry name" value="CpXC_dom"/>
</dbReference>
<dbReference type="EMBL" id="DXEQ01000107">
    <property type="protein sequence ID" value="HIX72129.1"/>
    <property type="molecule type" value="Genomic_DNA"/>
</dbReference>
<sequence length="213" mass="25171">MSSNNMTQYSIEELKCPKCGHAHQLKKYSVINVTEKPDMKEHILKNHIFNFDCENCDLVAPLTYESLYVDSKKKLAICLSTEETDMERFREWEEKKGMTLRVVDNINDLKEKIMIAENLLDDRVIELVKIAYLRGLEKEMKDDTLQNILFDYYGSQMSFLVFFEKKGVGRMPFDLDLYRSTASQYEKRIKAHSSNTFMKIDMKWAGDIYFNRH</sequence>
<dbReference type="AlphaFoldDB" id="A0A9D1X3C4"/>
<name>A0A9D1X3C4_9FIRM</name>
<organism evidence="2 3">
    <name type="scientific">Candidatus Anaerobutyricum stercoripullorum</name>
    <dbReference type="NCBI Taxonomy" id="2838456"/>
    <lineage>
        <taxon>Bacteria</taxon>
        <taxon>Bacillati</taxon>
        <taxon>Bacillota</taxon>
        <taxon>Clostridia</taxon>
        <taxon>Lachnospirales</taxon>
        <taxon>Lachnospiraceae</taxon>
        <taxon>Anaerobutyricum</taxon>
    </lineage>
</organism>
<evidence type="ECO:0000313" key="3">
    <source>
        <dbReference type="Proteomes" id="UP000886805"/>
    </source>
</evidence>
<dbReference type="Proteomes" id="UP000886805">
    <property type="component" value="Unassembled WGS sequence"/>
</dbReference>
<dbReference type="Pfam" id="PF14353">
    <property type="entry name" value="CpXC"/>
    <property type="match status" value="1"/>
</dbReference>
<gene>
    <name evidence="2" type="ORF">H9849_03810</name>
</gene>
<reference evidence="2" key="1">
    <citation type="journal article" date="2021" name="PeerJ">
        <title>Extensive microbial diversity within the chicken gut microbiome revealed by metagenomics and culture.</title>
        <authorList>
            <person name="Gilroy R."/>
            <person name="Ravi A."/>
            <person name="Getino M."/>
            <person name="Pursley I."/>
            <person name="Horton D.L."/>
            <person name="Alikhan N.F."/>
            <person name="Baker D."/>
            <person name="Gharbi K."/>
            <person name="Hall N."/>
            <person name="Watson M."/>
            <person name="Adriaenssens E.M."/>
            <person name="Foster-Nyarko E."/>
            <person name="Jarju S."/>
            <person name="Secka A."/>
            <person name="Antonio M."/>
            <person name="Oren A."/>
            <person name="Chaudhuri R.R."/>
            <person name="La Ragione R."/>
            <person name="Hildebrand F."/>
            <person name="Pallen M.J."/>
        </authorList>
    </citation>
    <scope>NUCLEOTIDE SEQUENCE</scope>
    <source>
        <strain evidence="2">ChiSxjej3B15-1167</strain>
    </source>
</reference>
<evidence type="ECO:0000313" key="2">
    <source>
        <dbReference type="EMBL" id="HIX72129.1"/>
    </source>
</evidence>
<comment type="caution">
    <text evidence="2">The sequence shown here is derived from an EMBL/GenBank/DDBJ whole genome shotgun (WGS) entry which is preliminary data.</text>
</comment>
<feature type="domain" description="CpXC" evidence="1">
    <location>
        <begin position="14"/>
        <end position="129"/>
    </location>
</feature>
<evidence type="ECO:0000259" key="1">
    <source>
        <dbReference type="Pfam" id="PF14353"/>
    </source>
</evidence>